<reference evidence="10" key="1">
    <citation type="submission" date="2006-10" db="EMBL/GenBank/DDBJ databases">
        <title>Complete sequence of Solibacter usitatus Ellin6076.</title>
        <authorList>
            <consortium name="US DOE Joint Genome Institute"/>
            <person name="Copeland A."/>
            <person name="Lucas S."/>
            <person name="Lapidus A."/>
            <person name="Barry K."/>
            <person name="Detter J.C."/>
            <person name="Glavina del Rio T."/>
            <person name="Hammon N."/>
            <person name="Israni S."/>
            <person name="Dalin E."/>
            <person name="Tice H."/>
            <person name="Pitluck S."/>
            <person name="Thompson L.S."/>
            <person name="Brettin T."/>
            <person name="Bruce D."/>
            <person name="Han C."/>
            <person name="Tapia R."/>
            <person name="Gilna P."/>
            <person name="Schmutz J."/>
            <person name="Larimer F."/>
            <person name="Land M."/>
            <person name="Hauser L."/>
            <person name="Kyrpides N."/>
            <person name="Mikhailova N."/>
            <person name="Janssen P.H."/>
            <person name="Kuske C.R."/>
            <person name="Richardson P."/>
        </authorList>
    </citation>
    <scope>NUCLEOTIDE SEQUENCE</scope>
    <source>
        <strain evidence="10">Ellin6076</strain>
    </source>
</reference>
<dbReference type="Pfam" id="PF12704">
    <property type="entry name" value="MacB_PCD"/>
    <property type="match status" value="2"/>
</dbReference>
<dbReference type="InterPro" id="IPR017800">
    <property type="entry name" value="ADOP"/>
</dbReference>
<organism evidence="10">
    <name type="scientific">Solibacter usitatus (strain Ellin6076)</name>
    <dbReference type="NCBI Taxonomy" id="234267"/>
    <lineage>
        <taxon>Bacteria</taxon>
        <taxon>Pseudomonadati</taxon>
        <taxon>Acidobacteriota</taxon>
        <taxon>Terriglobia</taxon>
        <taxon>Bryobacterales</taxon>
        <taxon>Solibacteraceae</taxon>
        <taxon>Candidatus Solibacter</taxon>
    </lineage>
</organism>
<evidence type="ECO:0000256" key="4">
    <source>
        <dbReference type="ARBA" id="ARBA00022989"/>
    </source>
</evidence>
<evidence type="ECO:0000256" key="1">
    <source>
        <dbReference type="ARBA" id="ARBA00004651"/>
    </source>
</evidence>
<protein>
    <recommendedName>
        <fullName evidence="11">Permease</fullName>
    </recommendedName>
</protein>
<name>Q01VA2_SOLUE</name>
<keyword evidence="4 7" id="KW-1133">Transmembrane helix</keyword>
<comment type="similarity">
    <text evidence="6">Belongs to the ABC-4 integral membrane protein family.</text>
</comment>
<dbReference type="STRING" id="234267.Acid_5466"/>
<dbReference type="PANTHER" id="PTHR30572">
    <property type="entry name" value="MEMBRANE COMPONENT OF TRANSPORTER-RELATED"/>
    <property type="match status" value="1"/>
</dbReference>
<feature type="transmembrane region" description="Helical" evidence="7">
    <location>
        <begin position="467"/>
        <end position="488"/>
    </location>
</feature>
<dbReference type="GO" id="GO:0022857">
    <property type="term" value="F:transmembrane transporter activity"/>
    <property type="evidence" value="ECO:0007669"/>
    <property type="project" value="TreeGrafter"/>
</dbReference>
<dbReference type="AlphaFoldDB" id="Q01VA2"/>
<keyword evidence="2" id="KW-1003">Cell membrane</keyword>
<dbReference type="InterPro" id="IPR050250">
    <property type="entry name" value="Macrolide_Exporter_MacB"/>
</dbReference>
<dbReference type="Pfam" id="PF02687">
    <property type="entry name" value="FtsX"/>
    <property type="match status" value="2"/>
</dbReference>
<feature type="transmembrane region" description="Helical" evidence="7">
    <location>
        <begin position="94"/>
        <end position="116"/>
    </location>
</feature>
<evidence type="ECO:0000256" key="5">
    <source>
        <dbReference type="ARBA" id="ARBA00023136"/>
    </source>
</evidence>
<evidence type="ECO:0008006" key="11">
    <source>
        <dbReference type="Google" id="ProtNLM"/>
    </source>
</evidence>
<keyword evidence="3 7" id="KW-0812">Transmembrane</keyword>
<dbReference type="PANTHER" id="PTHR30572:SF4">
    <property type="entry name" value="ABC TRANSPORTER PERMEASE YTRF"/>
    <property type="match status" value="1"/>
</dbReference>
<evidence type="ECO:0000256" key="7">
    <source>
        <dbReference type="SAM" id="Phobius"/>
    </source>
</evidence>
<evidence type="ECO:0000259" key="8">
    <source>
        <dbReference type="Pfam" id="PF02687"/>
    </source>
</evidence>
<comment type="subcellular location">
    <subcellularLocation>
        <location evidence="1">Cell membrane</location>
        <topology evidence="1">Multi-pass membrane protein</topology>
    </subcellularLocation>
</comment>
<dbReference type="GO" id="GO:0005886">
    <property type="term" value="C:plasma membrane"/>
    <property type="evidence" value="ECO:0007669"/>
    <property type="project" value="UniProtKB-SubCell"/>
</dbReference>
<sequence length="902" mass="96657">MLREWISRIRGVVLRRRLEEEFSSEVEAHLALLAEDLVRRGMSPEEACGEARRQFGGVTQIQEWHREGRGIAALDHAAADLKYALRMMRRNPGFTAVSVLTLALGIGVNTTLFSAYNAVALKPLPVADPQQVVRLERWFASRGRGDIQYAFSYPEYLYLRDHGRAFAGMTASSWPVRVLAAWRGERVGDRLQGHLVSANYFSAMGVGARLGRCFAADEDRVPGGNALLVLSAAAWRQRFHGDSQIVGQIVKLNGTAFTVIGVMDENFTGTSVVPAVPDFWAPLSMQQQLAPGRNWLGDPDEPIFQILARLQVGTGLERAQAEAELLLGQFSATHVERDKTTSLTLQPTAFFGNTEDPRFKALVAGLMLVVGLVLLVACANIANMLLARGAGRQREVGLRLALGAGRGRVIRQLLTESIVLALAGGAAGLLLSIWSSRLLWVAIESLLSLPFGGGTQLTLDLTPDVRVYAYVLALSVATGILFGLSPALQFTRPDLTSALKDEGACFARGWNRSRMRGFLVGSQVAVSMLLLITTGLLLRGMTRAQVAEPGFEARGLYMLTADFGADPAKAIARQRRLLERVKLAPGVAGAAIGGVPMTGTWTPPMIAGEERGRTLGSFADETYLATVGVPLLRGRNFTRAEVERSAAVAVISEGAARRFWPGRDALGQRFQLDMNFRGTMAEFEVVGVVKDVRFANATRLDPAHVYLIAKPLGFENMLVRVRGEGPGALAGVRAEVEKVDSDLLPSLALISVESGPLLLQKLQVRVLAVFAGVLAALALLLAGVGIYGVMAYLVSQRTREIGVRMALGAAAGDVVRHVVLGGLRPVAVGIAVGMAGAAALSAVLHSTLSFPGAADLLYGVSFYDPATFIGLAGFLMAVAGVASLVPAWRAVQVDPVVALKYE</sequence>
<proteinExistence type="inferred from homology"/>
<dbReference type="NCBIfam" id="NF038403">
    <property type="entry name" value="perm_prefix_1"/>
    <property type="match status" value="1"/>
</dbReference>
<feature type="transmembrane region" description="Helical" evidence="7">
    <location>
        <begin position="868"/>
        <end position="891"/>
    </location>
</feature>
<dbReference type="InParanoid" id="Q01VA2"/>
<evidence type="ECO:0000313" key="10">
    <source>
        <dbReference type="EMBL" id="ABJ86413.1"/>
    </source>
</evidence>
<feature type="transmembrane region" description="Helical" evidence="7">
    <location>
        <begin position="766"/>
        <end position="794"/>
    </location>
</feature>
<feature type="domain" description="MacB-like periplasmic core" evidence="9">
    <location>
        <begin position="95"/>
        <end position="324"/>
    </location>
</feature>
<dbReference type="eggNOG" id="COG0577">
    <property type="taxonomic scope" value="Bacteria"/>
</dbReference>
<feature type="transmembrane region" description="Helical" evidence="7">
    <location>
        <begin position="361"/>
        <end position="386"/>
    </location>
</feature>
<feature type="domain" description="ABC3 transporter permease C-terminal" evidence="8">
    <location>
        <begin position="773"/>
        <end position="894"/>
    </location>
</feature>
<dbReference type="InterPro" id="IPR047928">
    <property type="entry name" value="Perm_prefix_1"/>
</dbReference>
<dbReference type="KEGG" id="sus:Acid_5466"/>
<accession>Q01VA2</accession>
<dbReference type="HOGENOM" id="CLU_009433_1_0_0"/>
<keyword evidence="5 7" id="KW-0472">Membrane</keyword>
<dbReference type="InterPro" id="IPR025857">
    <property type="entry name" value="MacB_PCD"/>
</dbReference>
<evidence type="ECO:0000256" key="2">
    <source>
        <dbReference type="ARBA" id="ARBA00022475"/>
    </source>
</evidence>
<feature type="transmembrane region" description="Helical" evidence="7">
    <location>
        <begin position="418"/>
        <end position="443"/>
    </location>
</feature>
<evidence type="ECO:0000256" key="3">
    <source>
        <dbReference type="ARBA" id="ARBA00022692"/>
    </source>
</evidence>
<gene>
    <name evidence="10" type="ordered locus">Acid_5466</name>
</gene>
<feature type="domain" description="MacB-like periplasmic core" evidence="9">
    <location>
        <begin position="524"/>
        <end position="697"/>
    </location>
</feature>
<feature type="transmembrane region" description="Helical" evidence="7">
    <location>
        <begin position="518"/>
        <end position="538"/>
    </location>
</feature>
<dbReference type="OrthoDB" id="127350at2"/>
<evidence type="ECO:0000256" key="6">
    <source>
        <dbReference type="ARBA" id="ARBA00038076"/>
    </source>
</evidence>
<evidence type="ECO:0000259" key="9">
    <source>
        <dbReference type="Pfam" id="PF12704"/>
    </source>
</evidence>
<feature type="domain" description="ABC3 transporter permease C-terminal" evidence="8">
    <location>
        <begin position="368"/>
        <end position="492"/>
    </location>
</feature>
<dbReference type="InterPro" id="IPR003838">
    <property type="entry name" value="ABC3_permease_C"/>
</dbReference>
<feature type="transmembrane region" description="Helical" evidence="7">
    <location>
        <begin position="826"/>
        <end position="848"/>
    </location>
</feature>
<dbReference type="EMBL" id="CP000473">
    <property type="protein sequence ID" value="ABJ86413.1"/>
    <property type="molecule type" value="Genomic_DNA"/>
</dbReference>
<dbReference type="NCBIfam" id="TIGR03434">
    <property type="entry name" value="ADOP"/>
    <property type="match status" value="1"/>
</dbReference>